<evidence type="ECO:0000313" key="2">
    <source>
        <dbReference type="EMBL" id="TNV85706.1"/>
    </source>
</evidence>
<accession>A0A8J8P506</accession>
<dbReference type="EMBL" id="RRYP01001612">
    <property type="protein sequence ID" value="TNV85706.1"/>
    <property type="molecule type" value="Genomic_DNA"/>
</dbReference>
<dbReference type="Proteomes" id="UP000785679">
    <property type="component" value="Unassembled WGS sequence"/>
</dbReference>
<feature type="region of interest" description="Disordered" evidence="1">
    <location>
        <begin position="154"/>
        <end position="173"/>
    </location>
</feature>
<proteinExistence type="predicted"/>
<feature type="compositionally biased region" description="Acidic residues" evidence="1">
    <location>
        <begin position="157"/>
        <end position="167"/>
    </location>
</feature>
<name>A0A8J8P506_HALGN</name>
<reference evidence="2" key="1">
    <citation type="submission" date="2019-06" db="EMBL/GenBank/DDBJ databases">
        <authorList>
            <person name="Zheng W."/>
        </authorList>
    </citation>
    <scope>NUCLEOTIDE SEQUENCE</scope>
    <source>
        <strain evidence="2">QDHG01</strain>
    </source>
</reference>
<sequence>MLNQQHRNSQNKKQRNLLPVNDNSNNRMYSYEGQHEWSKTVLDELNPNQRRLSTNASIESYQQDLQTGKVDVFEDYQGNESCMEVTKLYRAANKLIKTLSIARASILQGKINTAFLSFHEVAHLFQERNLGELQQIKKSTDDSMQKQYERKNHWLLENEEEEEEDEEQGKRVDKHPDYYMKGMSSNLAICYNNIGCIHALKGNYYQQNLYFSESIRIEEQLIKINNGPSNAPEENFRLACKYFNFGYSLYLQSLKYQKIESIEEELLAQARRRALKALKKSGQHFAKHQKQLCQLDITTKLAENNFLLQPTLQKFRTFFDFSLYIKLLRLELKIYHQSVYDPYAVKKQIGMVFREIVDYLGSEQYEEGPKKRQGKGLWYINQDLMVQQMLFITGLFYQERAKIFKEQGINVVLLSRNNYLESFSCPLIRNVELKMMKRALKNLQHIPLQRSINLKIQRLLSKFYIKQRSIYVIMEQCNEDTLINEILHNFVKSKIFENLNPHLDLFGLITLRSAHLNKHLKRKSLSELTFTSKTSMNKSRGLGQALTRCLEETMLKAGENSSKWVVAILGQQEQDLQMINKYLDLHKSARAVNILIIGVCIKSQTLCRRYKALCERTPEGLFVNLDLDPAQSFLFEVINQLKDQRQGEVGFLSYARVLSSLEATLSLFDSKTEPFITEHIDFN</sequence>
<feature type="region of interest" description="Disordered" evidence="1">
    <location>
        <begin position="1"/>
        <end position="25"/>
    </location>
</feature>
<evidence type="ECO:0000313" key="3">
    <source>
        <dbReference type="Proteomes" id="UP000785679"/>
    </source>
</evidence>
<dbReference type="AlphaFoldDB" id="A0A8J8P506"/>
<keyword evidence="3" id="KW-1185">Reference proteome</keyword>
<protein>
    <submittedName>
        <fullName evidence="2">Uncharacterized protein</fullName>
    </submittedName>
</protein>
<comment type="caution">
    <text evidence="2">The sequence shown here is derived from an EMBL/GenBank/DDBJ whole genome shotgun (WGS) entry which is preliminary data.</text>
</comment>
<evidence type="ECO:0000256" key="1">
    <source>
        <dbReference type="SAM" id="MobiDB-lite"/>
    </source>
</evidence>
<gene>
    <name evidence="2" type="ORF">FGO68_gene5429</name>
</gene>
<organism evidence="2 3">
    <name type="scientific">Halteria grandinella</name>
    <dbReference type="NCBI Taxonomy" id="5974"/>
    <lineage>
        <taxon>Eukaryota</taxon>
        <taxon>Sar</taxon>
        <taxon>Alveolata</taxon>
        <taxon>Ciliophora</taxon>
        <taxon>Intramacronucleata</taxon>
        <taxon>Spirotrichea</taxon>
        <taxon>Stichotrichia</taxon>
        <taxon>Sporadotrichida</taxon>
        <taxon>Halteriidae</taxon>
        <taxon>Halteria</taxon>
    </lineage>
</organism>
<dbReference type="OrthoDB" id="325494at2759"/>